<keyword evidence="1" id="KW-0732">Signal</keyword>
<organism evidence="2 3">
    <name type="scientific">Dyella japonica DSM 16301</name>
    <dbReference type="NCBI Taxonomy" id="1440762"/>
    <lineage>
        <taxon>Bacteria</taxon>
        <taxon>Pseudomonadati</taxon>
        <taxon>Pseudomonadota</taxon>
        <taxon>Gammaproteobacteria</taxon>
        <taxon>Lysobacterales</taxon>
        <taxon>Rhodanobacteraceae</taxon>
        <taxon>Dyella</taxon>
    </lineage>
</organism>
<evidence type="ECO:0000256" key="1">
    <source>
        <dbReference type="SAM" id="SignalP"/>
    </source>
</evidence>
<dbReference type="RefSeq" id="WP_046969853.1">
    <property type="nucleotide sequence ID" value="NZ_JPLA01000001.1"/>
</dbReference>
<comment type="caution">
    <text evidence="2">The sequence shown here is derived from an EMBL/GenBank/DDBJ whole genome shotgun (WGS) entry which is preliminary data.</text>
</comment>
<evidence type="ECO:0000313" key="3">
    <source>
        <dbReference type="Proteomes" id="UP000035481"/>
    </source>
</evidence>
<dbReference type="PATRIC" id="fig|1440762.4.peg.45"/>
<proteinExistence type="predicted"/>
<gene>
    <name evidence="2" type="ORF">Y882_00245</name>
</gene>
<dbReference type="STRING" id="1440762.Y882_00245"/>
<feature type="chain" id="PRO_5002578064" description="SbsA Ig-like domain-containing protein" evidence="1">
    <location>
        <begin position="22"/>
        <end position="255"/>
    </location>
</feature>
<dbReference type="AlphaFoldDB" id="A0A0G9HEV7"/>
<reference evidence="2 3" key="1">
    <citation type="journal article" date="2015" name="Antonie Van Leeuwenhoek">
        <title>A phylogenomic and molecular marker based taxonomic framework for the order Xanthomonadales: proposal to transfer the families Algiphilaceae and Solimonadaceae to the order Nevskiales ord. nov. and to create a new family within the order Xanthomonadales, the family Rhodanobacteraceae fam. nov., containing the genus Rhodanobacter and its closest relatives.</title>
        <authorList>
            <person name="Naushad S."/>
            <person name="Adeolu M."/>
            <person name="Wong S."/>
            <person name="Sohail M."/>
            <person name="Schellhorn H.E."/>
            <person name="Gupta R.S."/>
        </authorList>
    </citation>
    <scope>NUCLEOTIDE SEQUENCE [LARGE SCALE GENOMIC DNA]</scope>
    <source>
        <strain evidence="2 3">DSM 16301</strain>
    </source>
</reference>
<evidence type="ECO:0000313" key="2">
    <source>
        <dbReference type="EMBL" id="KLD66147.1"/>
    </source>
</evidence>
<feature type="signal peptide" evidence="1">
    <location>
        <begin position="1"/>
        <end position="21"/>
    </location>
</feature>
<sequence length="255" mass="27652">MRWRPWLSALALAAAWQVARAGQPAPQVVLVQPSGAEVPANLLRLSVVFEAPIEGEVLSRIALVHADGRSVREPFLPQELWSPDGKILTLLLHPGRVKTGLVAREQWGPILSEGDDMVLTFDGRPIQHWHVGPVDANGPVASAWRLSQVTPGSRQPLVVTLDAPIDGRDVDYLVVVGAGDRLVEGRAELRKGETTWAFTPDSAWRPGGYRLVIRGTLEDPSGNRLGGHFETPMDSPRPIATDASIAFRLGSDQAL</sequence>
<evidence type="ECO:0008006" key="4">
    <source>
        <dbReference type="Google" id="ProtNLM"/>
    </source>
</evidence>
<accession>A0A0G9HEV7</accession>
<name>A0A0G9HEV7_9GAMM</name>
<dbReference type="OrthoDB" id="246488at2"/>
<dbReference type="Proteomes" id="UP000035481">
    <property type="component" value="Unassembled WGS sequence"/>
</dbReference>
<protein>
    <recommendedName>
        <fullName evidence="4">SbsA Ig-like domain-containing protein</fullName>
    </recommendedName>
</protein>
<dbReference type="EMBL" id="JPLA01000001">
    <property type="protein sequence ID" value="KLD66147.1"/>
    <property type="molecule type" value="Genomic_DNA"/>
</dbReference>